<organism evidence="6 7">
    <name type="scientific">Thermomonas brevis</name>
    <dbReference type="NCBI Taxonomy" id="215691"/>
    <lineage>
        <taxon>Bacteria</taxon>
        <taxon>Pseudomonadati</taxon>
        <taxon>Pseudomonadota</taxon>
        <taxon>Gammaproteobacteria</taxon>
        <taxon>Lysobacterales</taxon>
        <taxon>Lysobacteraceae</taxon>
        <taxon>Thermomonas</taxon>
    </lineage>
</organism>
<dbReference type="InterPro" id="IPR040086">
    <property type="entry name" value="MJ0683-like"/>
</dbReference>
<dbReference type="Gene3D" id="3.80.30.30">
    <property type="match status" value="1"/>
</dbReference>
<dbReference type="InterPro" id="IPR058240">
    <property type="entry name" value="rSAM_sf"/>
</dbReference>
<dbReference type="Proteomes" id="UP000515977">
    <property type="component" value="Chromosome"/>
</dbReference>
<dbReference type="InterPro" id="IPR006638">
    <property type="entry name" value="Elp3/MiaA/NifB-like_rSAM"/>
</dbReference>
<proteinExistence type="predicted"/>
<dbReference type="CDD" id="cd01335">
    <property type="entry name" value="Radical_SAM"/>
    <property type="match status" value="1"/>
</dbReference>
<dbReference type="PANTHER" id="PTHR43432">
    <property type="entry name" value="SLR0285 PROTEIN"/>
    <property type="match status" value="1"/>
</dbReference>
<evidence type="ECO:0000256" key="2">
    <source>
        <dbReference type="ARBA" id="ARBA00023004"/>
    </source>
</evidence>
<dbReference type="SUPFAM" id="SSF102114">
    <property type="entry name" value="Radical SAM enzymes"/>
    <property type="match status" value="1"/>
</dbReference>
<dbReference type="RefSeq" id="WP_187569039.1">
    <property type="nucleotide sequence ID" value="NZ_CP060711.1"/>
</dbReference>
<evidence type="ECO:0000256" key="1">
    <source>
        <dbReference type="ARBA" id="ARBA00022723"/>
    </source>
</evidence>
<dbReference type="InterPro" id="IPR007197">
    <property type="entry name" value="rSAM"/>
</dbReference>
<dbReference type="SFLD" id="SFLDG01084">
    <property type="entry name" value="Uncharacterised_Radical_SAM_Su"/>
    <property type="match status" value="1"/>
</dbReference>
<protein>
    <submittedName>
        <fullName evidence="6">PA0069 family radical SAM protein</fullName>
    </submittedName>
</protein>
<dbReference type="NCBIfam" id="NF033668">
    <property type="entry name" value="rSAM_PA0069"/>
    <property type="match status" value="1"/>
</dbReference>
<dbReference type="GO" id="GO:0051536">
    <property type="term" value="F:iron-sulfur cluster binding"/>
    <property type="evidence" value="ECO:0007669"/>
    <property type="project" value="UniProtKB-KW"/>
</dbReference>
<keyword evidence="7" id="KW-1185">Reference proteome</keyword>
<evidence type="ECO:0000256" key="4">
    <source>
        <dbReference type="SAM" id="MobiDB-lite"/>
    </source>
</evidence>
<dbReference type="GO" id="GO:0003824">
    <property type="term" value="F:catalytic activity"/>
    <property type="evidence" value="ECO:0007669"/>
    <property type="project" value="InterPro"/>
</dbReference>
<dbReference type="SFLD" id="SFLDS00029">
    <property type="entry name" value="Radical_SAM"/>
    <property type="match status" value="1"/>
</dbReference>
<keyword evidence="3" id="KW-0411">Iron-sulfur</keyword>
<dbReference type="KEGG" id="tbv:H9L17_08465"/>
<dbReference type="GO" id="GO:0046872">
    <property type="term" value="F:metal ion binding"/>
    <property type="evidence" value="ECO:0007669"/>
    <property type="project" value="UniProtKB-KW"/>
</dbReference>
<keyword evidence="2" id="KW-0408">Iron</keyword>
<sequence length="372" mass="41197">MKIAPDQAHPDDDARRALAPTKGRGAASKVAGRFEKRELRGEDDGWGSVYDALDEAPALRTQVTEERARSIISRNQSPDIAFSQSVNPYRGCEHGCVYCFARPSHAYLDLSPGLDFETKLFAKTNAADLLRAELAKSGYVPAPIALGINTDGWQPIERRHGISRACLEVLLETRHPLSIVTKGSALLRDLDLLAELAKHRLVSVYVSITSLDNALSSKLEPRAAAPHTRLKMIAALREAGVPAGVIVAPVIPMITDMHLEHILEAAREAGAQSAGYVLLRLPHELKEIWREWLRLHYPERAEHVMSLIRQMRGGKDYESAFGSRMRGQGPFADLIAMRFAKARKRFGFGHLPPLRGDLFIAPRKLSPQGELF</sequence>
<dbReference type="PANTHER" id="PTHR43432:SF3">
    <property type="entry name" value="SLR0285 PROTEIN"/>
    <property type="match status" value="1"/>
</dbReference>
<evidence type="ECO:0000313" key="7">
    <source>
        <dbReference type="Proteomes" id="UP000515977"/>
    </source>
</evidence>
<evidence type="ECO:0000256" key="3">
    <source>
        <dbReference type="ARBA" id="ARBA00023014"/>
    </source>
</evidence>
<keyword evidence="1" id="KW-0479">Metal-binding</keyword>
<evidence type="ECO:0000259" key="5">
    <source>
        <dbReference type="PROSITE" id="PS51918"/>
    </source>
</evidence>
<dbReference type="AlphaFoldDB" id="A0A7G9QPJ8"/>
<dbReference type="Pfam" id="PF04055">
    <property type="entry name" value="Radical_SAM"/>
    <property type="match status" value="1"/>
</dbReference>
<dbReference type="SMART" id="SM00729">
    <property type="entry name" value="Elp3"/>
    <property type="match status" value="1"/>
</dbReference>
<dbReference type="EMBL" id="CP060711">
    <property type="protein sequence ID" value="QNN45273.1"/>
    <property type="molecule type" value="Genomic_DNA"/>
</dbReference>
<feature type="region of interest" description="Disordered" evidence="4">
    <location>
        <begin position="1"/>
        <end position="36"/>
    </location>
</feature>
<dbReference type="PROSITE" id="PS51918">
    <property type="entry name" value="RADICAL_SAM"/>
    <property type="match status" value="1"/>
</dbReference>
<feature type="domain" description="Radical SAM core" evidence="5">
    <location>
        <begin position="78"/>
        <end position="315"/>
    </location>
</feature>
<name>A0A7G9QPJ8_9GAMM</name>
<gene>
    <name evidence="6" type="ORF">H9L17_08465</name>
</gene>
<reference evidence="6 7" key="1">
    <citation type="submission" date="2020-08" db="EMBL/GenBank/DDBJ databases">
        <title>Genome sequence of Thermomonas brevis KACC 16975T.</title>
        <authorList>
            <person name="Hyun D.-W."/>
            <person name="Bae J.-W."/>
        </authorList>
    </citation>
    <scope>NUCLEOTIDE SEQUENCE [LARGE SCALE GENOMIC DNA]</scope>
    <source>
        <strain evidence="6 7">KACC 16975</strain>
    </source>
</reference>
<evidence type="ECO:0000313" key="6">
    <source>
        <dbReference type="EMBL" id="QNN45273.1"/>
    </source>
</evidence>
<accession>A0A7G9QPJ8</accession>